<dbReference type="InterPro" id="IPR011006">
    <property type="entry name" value="CheY-like_superfamily"/>
</dbReference>
<evidence type="ECO:0000256" key="3">
    <source>
        <dbReference type="PROSITE-ProRule" id="PRU00169"/>
    </source>
</evidence>
<accession>A0A1F6NXA0</accession>
<dbReference type="InterPro" id="IPR050595">
    <property type="entry name" value="Bact_response_regulator"/>
</dbReference>
<comment type="caution">
    <text evidence="5">The sequence shown here is derived from an EMBL/GenBank/DDBJ whole genome shotgun (WGS) entry which is preliminary data.</text>
</comment>
<feature type="domain" description="Response regulatory" evidence="4">
    <location>
        <begin position="7"/>
        <end position="124"/>
    </location>
</feature>
<dbReference type="Proteomes" id="UP000178490">
    <property type="component" value="Unassembled WGS sequence"/>
</dbReference>
<keyword evidence="2" id="KW-0902">Two-component regulatory system</keyword>
<organism evidence="5 6">
    <name type="scientific">Candidatus Magasanikbacteria bacterium RIFOXYD2_FULL_36_9</name>
    <dbReference type="NCBI Taxonomy" id="1798707"/>
    <lineage>
        <taxon>Bacteria</taxon>
        <taxon>Candidatus Magasanikiibacteriota</taxon>
    </lineage>
</organism>
<dbReference type="PROSITE" id="PS50110">
    <property type="entry name" value="RESPONSE_REGULATORY"/>
    <property type="match status" value="1"/>
</dbReference>
<gene>
    <name evidence="5" type="ORF">A2537_00265</name>
</gene>
<protein>
    <recommendedName>
        <fullName evidence="4">Response regulatory domain-containing protein</fullName>
    </recommendedName>
</protein>
<dbReference type="GO" id="GO:0000160">
    <property type="term" value="P:phosphorelay signal transduction system"/>
    <property type="evidence" value="ECO:0007669"/>
    <property type="project" value="UniProtKB-KW"/>
</dbReference>
<dbReference type="Gene3D" id="3.40.50.2300">
    <property type="match status" value="1"/>
</dbReference>
<dbReference type="EMBL" id="MFRC01000063">
    <property type="protein sequence ID" value="OGH88556.1"/>
    <property type="molecule type" value="Genomic_DNA"/>
</dbReference>
<dbReference type="Pfam" id="PF00072">
    <property type="entry name" value="Response_reg"/>
    <property type="match status" value="1"/>
</dbReference>
<feature type="modified residue" description="4-aspartylphosphate" evidence="3">
    <location>
        <position position="56"/>
    </location>
</feature>
<keyword evidence="1 3" id="KW-0597">Phosphoprotein</keyword>
<dbReference type="PANTHER" id="PTHR44591">
    <property type="entry name" value="STRESS RESPONSE REGULATOR PROTEIN 1"/>
    <property type="match status" value="1"/>
</dbReference>
<evidence type="ECO:0000259" key="4">
    <source>
        <dbReference type="PROSITE" id="PS50110"/>
    </source>
</evidence>
<dbReference type="CDD" id="cd00156">
    <property type="entry name" value="REC"/>
    <property type="match status" value="1"/>
</dbReference>
<dbReference type="SMART" id="SM00448">
    <property type="entry name" value="REC"/>
    <property type="match status" value="1"/>
</dbReference>
<proteinExistence type="predicted"/>
<dbReference type="PANTHER" id="PTHR44591:SF14">
    <property type="entry name" value="PROTEIN PILG"/>
    <property type="match status" value="1"/>
</dbReference>
<reference evidence="5 6" key="1">
    <citation type="journal article" date="2016" name="Nat. Commun.">
        <title>Thousands of microbial genomes shed light on interconnected biogeochemical processes in an aquifer system.</title>
        <authorList>
            <person name="Anantharaman K."/>
            <person name="Brown C.T."/>
            <person name="Hug L.A."/>
            <person name="Sharon I."/>
            <person name="Castelle C.J."/>
            <person name="Probst A.J."/>
            <person name="Thomas B.C."/>
            <person name="Singh A."/>
            <person name="Wilkins M.J."/>
            <person name="Karaoz U."/>
            <person name="Brodie E.L."/>
            <person name="Williams K.H."/>
            <person name="Hubbard S.S."/>
            <person name="Banfield J.F."/>
        </authorList>
    </citation>
    <scope>NUCLEOTIDE SEQUENCE [LARGE SCALE GENOMIC DNA]</scope>
</reference>
<sequence>MKKKLNKILIIENEPATRRILSDKLKLENFLISESSNGLDGLEKALTEHPDLIILDLFMPKMKGMEVLKNLHADDWGKLVPIIILTNQNDDPHILEAIKDKNCEYLLKTSHNLASIVKKIKHKLK</sequence>
<evidence type="ECO:0000313" key="6">
    <source>
        <dbReference type="Proteomes" id="UP000178490"/>
    </source>
</evidence>
<evidence type="ECO:0000256" key="2">
    <source>
        <dbReference type="ARBA" id="ARBA00023012"/>
    </source>
</evidence>
<dbReference type="AlphaFoldDB" id="A0A1F6NXA0"/>
<name>A0A1F6NXA0_9BACT</name>
<dbReference type="SUPFAM" id="SSF52172">
    <property type="entry name" value="CheY-like"/>
    <property type="match status" value="1"/>
</dbReference>
<dbReference type="InterPro" id="IPR001789">
    <property type="entry name" value="Sig_transdc_resp-reg_receiver"/>
</dbReference>
<evidence type="ECO:0000256" key="1">
    <source>
        <dbReference type="ARBA" id="ARBA00022553"/>
    </source>
</evidence>
<evidence type="ECO:0000313" key="5">
    <source>
        <dbReference type="EMBL" id="OGH88556.1"/>
    </source>
</evidence>